<evidence type="ECO:0000256" key="2">
    <source>
        <dbReference type="ARBA" id="ARBA00022475"/>
    </source>
</evidence>
<name>A0A6J0M3Z9_RAPSA</name>
<dbReference type="InterPro" id="IPR044788">
    <property type="entry name" value="X8_dom_prot"/>
</dbReference>
<dbReference type="GeneID" id="108838363"/>
<dbReference type="InterPro" id="IPR012946">
    <property type="entry name" value="X8"/>
</dbReference>
<evidence type="ECO:0000259" key="9">
    <source>
        <dbReference type="SMART" id="SM00768"/>
    </source>
</evidence>
<dbReference type="Pfam" id="PF07983">
    <property type="entry name" value="X8"/>
    <property type="match status" value="1"/>
</dbReference>
<keyword evidence="6" id="KW-1015">Disulfide bond</keyword>
<dbReference type="GO" id="GO:0009506">
    <property type="term" value="C:plasmodesma"/>
    <property type="evidence" value="ECO:0007669"/>
    <property type="project" value="UniProtKB-ARBA"/>
</dbReference>
<gene>
    <name evidence="11" type="primary">LOC108838363</name>
</gene>
<keyword evidence="10" id="KW-1185">Reference proteome</keyword>
<reference evidence="11" key="2">
    <citation type="submission" date="2025-08" db="UniProtKB">
        <authorList>
            <consortium name="RefSeq"/>
        </authorList>
    </citation>
    <scope>IDENTIFICATION</scope>
    <source>
        <tissue evidence="11">Leaf</tissue>
    </source>
</reference>
<protein>
    <submittedName>
        <fullName evidence="11">Glucan endo-1,3-beta-glucosidase 12</fullName>
    </submittedName>
</protein>
<feature type="domain" description="X8" evidence="9">
    <location>
        <begin position="70"/>
        <end position="155"/>
    </location>
</feature>
<comment type="subcellular location">
    <subcellularLocation>
        <location evidence="1">Cell membrane</location>
        <topology evidence="1">Lipid-anchor</topology>
        <topology evidence="1">GPI-anchor</topology>
    </subcellularLocation>
</comment>
<dbReference type="Gene3D" id="1.20.58.1040">
    <property type="match status" value="1"/>
</dbReference>
<accession>A0A6J0M3Z9</accession>
<keyword evidence="3" id="KW-0336">GPI-anchor</keyword>
<evidence type="ECO:0000256" key="5">
    <source>
        <dbReference type="ARBA" id="ARBA00023136"/>
    </source>
</evidence>
<evidence type="ECO:0000256" key="8">
    <source>
        <dbReference type="ARBA" id="ARBA00023288"/>
    </source>
</evidence>
<dbReference type="PANTHER" id="PTHR31044">
    <property type="entry name" value="BETA-1,3 GLUCANASE"/>
    <property type="match status" value="1"/>
</dbReference>
<keyword evidence="8" id="KW-0449">Lipoprotein</keyword>
<dbReference type="KEGG" id="rsz:108838363"/>
<keyword evidence="2" id="KW-1003">Cell membrane</keyword>
<sequence length="187" mass="21317">MIWILSSFTLTFSITDILKMRNQFWIFLFSLLLLSFISQFRCEATRPVTMIRPESQIRPEGNTTFLDGTTWCVARPSASQAELQRALDWACGIGRVDCSAIEKHGDCYEPDTIWSHASFAFNAYYQTNGNNRIACYFGGTATLTKINPSYGTCSYDVSKSEVSSARSLAEYKPRWMWLMCIGLFLFL</sequence>
<dbReference type="PANTHER" id="PTHR31044:SF36">
    <property type="entry name" value="CARBOHYDRATE-BINDING X8 DOMAIN SUPERFAMILY PROTEIN"/>
    <property type="match status" value="1"/>
</dbReference>
<evidence type="ECO:0000256" key="4">
    <source>
        <dbReference type="ARBA" id="ARBA00022729"/>
    </source>
</evidence>
<proteinExistence type="predicted"/>
<evidence type="ECO:0000256" key="1">
    <source>
        <dbReference type="ARBA" id="ARBA00004609"/>
    </source>
</evidence>
<dbReference type="AlphaFoldDB" id="A0A6J0M3Z9"/>
<evidence type="ECO:0000313" key="11">
    <source>
        <dbReference type="RefSeq" id="XP_018466814.2"/>
    </source>
</evidence>
<evidence type="ECO:0000256" key="3">
    <source>
        <dbReference type="ARBA" id="ARBA00022622"/>
    </source>
</evidence>
<reference evidence="10" key="1">
    <citation type="journal article" date="2019" name="Database">
        <title>The radish genome database (RadishGD): an integrated information resource for radish genomics.</title>
        <authorList>
            <person name="Yu H.J."/>
            <person name="Baek S."/>
            <person name="Lee Y.J."/>
            <person name="Cho A."/>
            <person name="Mun J.H."/>
        </authorList>
    </citation>
    <scope>NUCLEOTIDE SEQUENCE [LARGE SCALE GENOMIC DNA]</scope>
    <source>
        <strain evidence="10">cv. WK10039</strain>
    </source>
</reference>
<keyword evidence="7" id="KW-0325">Glycoprotein</keyword>
<dbReference type="GO" id="GO:0005886">
    <property type="term" value="C:plasma membrane"/>
    <property type="evidence" value="ECO:0007669"/>
    <property type="project" value="UniProtKB-SubCell"/>
</dbReference>
<organism evidence="10 11">
    <name type="scientific">Raphanus sativus</name>
    <name type="common">Radish</name>
    <name type="synonym">Raphanus raphanistrum var. sativus</name>
    <dbReference type="NCBI Taxonomy" id="3726"/>
    <lineage>
        <taxon>Eukaryota</taxon>
        <taxon>Viridiplantae</taxon>
        <taxon>Streptophyta</taxon>
        <taxon>Embryophyta</taxon>
        <taxon>Tracheophyta</taxon>
        <taxon>Spermatophyta</taxon>
        <taxon>Magnoliopsida</taxon>
        <taxon>eudicotyledons</taxon>
        <taxon>Gunneridae</taxon>
        <taxon>Pentapetalae</taxon>
        <taxon>rosids</taxon>
        <taxon>malvids</taxon>
        <taxon>Brassicales</taxon>
        <taxon>Brassicaceae</taxon>
        <taxon>Brassiceae</taxon>
        <taxon>Raphanus</taxon>
    </lineage>
</organism>
<dbReference type="Proteomes" id="UP000504610">
    <property type="component" value="Chromosome 9"/>
</dbReference>
<dbReference type="GO" id="GO:0098552">
    <property type="term" value="C:side of membrane"/>
    <property type="evidence" value="ECO:0007669"/>
    <property type="project" value="UniProtKB-KW"/>
</dbReference>
<keyword evidence="4" id="KW-0732">Signal</keyword>
<evidence type="ECO:0000256" key="6">
    <source>
        <dbReference type="ARBA" id="ARBA00023157"/>
    </source>
</evidence>
<dbReference type="SMART" id="SM00768">
    <property type="entry name" value="X8"/>
    <property type="match status" value="1"/>
</dbReference>
<evidence type="ECO:0000256" key="7">
    <source>
        <dbReference type="ARBA" id="ARBA00023180"/>
    </source>
</evidence>
<dbReference type="RefSeq" id="XP_018466814.2">
    <property type="nucleotide sequence ID" value="XM_018611312.2"/>
</dbReference>
<dbReference type="OrthoDB" id="421038at2759"/>
<evidence type="ECO:0000313" key="10">
    <source>
        <dbReference type="Proteomes" id="UP000504610"/>
    </source>
</evidence>
<dbReference type="FunFam" id="1.20.58.1040:FF:000001">
    <property type="entry name" value="Glucan endo-1,3-beta-glucosidase 4"/>
    <property type="match status" value="1"/>
</dbReference>
<keyword evidence="5" id="KW-0472">Membrane</keyword>